<feature type="coiled-coil region" evidence="8">
    <location>
        <begin position="689"/>
        <end position="838"/>
    </location>
</feature>
<comment type="subcellular location">
    <subcellularLocation>
        <location evidence="1">Cytoplasm</location>
        <location evidence="1">Cytoskeleton</location>
        <location evidence="1">Cilium basal body</location>
    </subcellularLocation>
    <subcellularLocation>
        <location evidence="2">Cytoplasm</location>
        <location evidence="2">Cytoskeleton</location>
        <location evidence="2">Microtubule organizing center</location>
        <location evidence="2">Centrosome</location>
    </subcellularLocation>
</comment>
<evidence type="ECO:0000256" key="7">
    <source>
        <dbReference type="ARBA" id="ARBA00023273"/>
    </source>
</evidence>
<evidence type="ECO:0000256" key="4">
    <source>
        <dbReference type="ARBA" id="ARBA00022794"/>
    </source>
</evidence>
<keyword evidence="5 8" id="KW-0175">Coiled coil</keyword>
<gene>
    <name evidence="10" type="ORF">MONBRDRAFT_27498</name>
</gene>
<proteinExistence type="predicted"/>
<evidence type="ECO:0000313" key="10">
    <source>
        <dbReference type="EMBL" id="EDQ87277.1"/>
    </source>
</evidence>
<dbReference type="InterPro" id="IPR026201">
    <property type="entry name" value="Cep290"/>
</dbReference>
<dbReference type="RefSeq" id="XP_001747890.1">
    <property type="nucleotide sequence ID" value="XM_001747838.1"/>
</dbReference>
<dbReference type="FunCoup" id="A9V5G1">
    <property type="interactions" value="561"/>
</dbReference>
<dbReference type="GO" id="GO:0030030">
    <property type="term" value="P:cell projection organization"/>
    <property type="evidence" value="ECO:0007669"/>
    <property type="project" value="UniProtKB-KW"/>
</dbReference>
<dbReference type="PANTHER" id="PTHR18879">
    <property type="entry name" value="CENTROSOMAL PROTEIN OF 290 KDA"/>
    <property type="match status" value="1"/>
</dbReference>
<evidence type="ECO:0000256" key="5">
    <source>
        <dbReference type="ARBA" id="ARBA00023054"/>
    </source>
</evidence>
<keyword evidence="7" id="KW-0966">Cell projection</keyword>
<dbReference type="STRING" id="81824.A9V5G1"/>
<organism evidence="10 11">
    <name type="scientific">Monosiga brevicollis</name>
    <name type="common">Choanoflagellate</name>
    <dbReference type="NCBI Taxonomy" id="81824"/>
    <lineage>
        <taxon>Eukaryota</taxon>
        <taxon>Choanoflagellata</taxon>
        <taxon>Craspedida</taxon>
        <taxon>Salpingoecidae</taxon>
        <taxon>Monosiga</taxon>
    </lineage>
</organism>
<protein>
    <recommendedName>
        <fullName evidence="12">Centrosomal protein of 290kDa coiled-coil region domain-containing protein</fullName>
    </recommendedName>
</protein>
<dbReference type="GeneID" id="5893235"/>
<evidence type="ECO:0000256" key="9">
    <source>
        <dbReference type="SAM" id="MobiDB-lite"/>
    </source>
</evidence>
<dbReference type="KEGG" id="mbr:MONBRDRAFT_27498"/>
<reference evidence="10 11" key="1">
    <citation type="journal article" date="2008" name="Nature">
        <title>The genome of the choanoflagellate Monosiga brevicollis and the origin of metazoans.</title>
        <authorList>
            <consortium name="JGI Sequencing"/>
            <person name="King N."/>
            <person name="Westbrook M.J."/>
            <person name="Young S.L."/>
            <person name="Kuo A."/>
            <person name="Abedin M."/>
            <person name="Chapman J."/>
            <person name="Fairclough S."/>
            <person name="Hellsten U."/>
            <person name="Isogai Y."/>
            <person name="Letunic I."/>
            <person name="Marr M."/>
            <person name="Pincus D."/>
            <person name="Putnam N."/>
            <person name="Rokas A."/>
            <person name="Wright K.J."/>
            <person name="Zuzow R."/>
            <person name="Dirks W."/>
            <person name="Good M."/>
            <person name="Goodstein D."/>
            <person name="Lemons D."/>
            <person name="Li W."/>
            <person name="Lyons J.B."/>
            <person name="Morris A."/>
            <person name="Nichols S."/>
            <person name="Richter D.J."/>
            <person name="Salamov A."/>
            <person name="Bork P."/>
            <person name="Lim W.A."/>
            <person name="Manning G."/>
            <person name="Miller W.T."/>
            <person name="McGinnis W."/>
            <person name="Shapiro H."/>
            <person name="Tjian R."/>
            <person name="Grigoriev I.V."/>
            <person name="Rokhsar D."/>
        </authorList>
    </citation>
    <scope>NUCLEOTIDE SEQUENCE [LARGE SCALE GENOMIC DNA]</scope>
    <source>
        <strain evidence="11">MX1 / ATCC 50154</strain>
    </source>
</reference>
<feature type="coiled-coil region" evidence="8">
    <location>
        <begin position="991"/>
        <end position="1122"/>
    </location>
</feature>
<accession>A9V5G1</accession>
<name>A9V5G1_MONBE</name>
<evidence type="ECO:0000256" key="1">
    <source>
        <dbReference type="ARBA" id="ARBA00004120"/>
    </source>
</evidence>
<evidence type="ECO:0000256" key="3">
    <source>
        <dbReference type="ARBA" id="ARBA00022490"/>
    </source>
</evidence>
<evidence type="ECO:0000256" key="6">
    <source>
        <dbReference type="ARBA" id="ARBA00023212"/>
    </source>
</evidence>
<sequence>MADTLFAAKTGALDWARLRELDPDRIIETQSDADADRLEALYDMLVRADASGLERKRLLHAFRVLQLTLEVKGDECRELNDELQQALQRPDGPGGSRARPLGGGILESQTRETTRQLEHAQRELEYFKEQVRSLERDYEAARQASDRAEMETEALRQDNTRLDEHVSKLQSELAKELAPVLTLLFCHHFRPGMQRAHLQSRDYRDDELHDTLADRDRQLAMLRDRLTEAETLNHGLNQQNMDVASSKITELHQAVGQSQAEREELAARIVDLEQQLERAETQVVEATRADDAIMTSVQETVGEWKRRMAEKEAELAATRDVIASLRQELESHGIMARTQLMENINREQELRDLQRQLGATTAALEQAKQDGTQDGQLPGGRRQEDAQLQAIENELEDAQREITRLRNEVVRYEHGLNAGDLLEELKHSRRQLHRKDEDIQRLVKDINTANRELDTVLDENLLLRDALGPEATPPTAGQVAAIHDRRDQDLNNLRQTNAHLTKEVDRLESEKAVLRERVVKLSLRENGSGAGSAAGPDEGMLEIENLAGQVRNALASAAAAKRRAEAAEAELLDCHRSQQVVHADLQRSQAETLRLRNEASHLRSALQQVSQSLHDTQLAIQADGSLREVRVNCDEVTRLLNFYRNPNSGMSAATGPGSSSVTVDQSPQVGETAPVAVTHEAVLQFQSDIMRLRGANVELKAALQDLQKRHDTAVRHESQLEQQLQAKDIELQRLQGINEALQSDSFLDLPKGMSPTSKQIIATLNEQNMVLLQQVEERTQEQMQLTEALQEARRDLSVFAQQQQLLYDAHSDKQAEWRSLLETQAEELQQARQAAEAGQQWQAQFAQLNASLQGKDQDAAAELARLGSLVAKLRINEGDLKRRYTQQLEVVKETEKRLDRLQLEQQQSQYHASERISFLERALSAAESRLQLQQRHLEESVAAGEHQRVVERAEVLATRYRILLEEHRQLQEVQVHQAGQALEAGEQRHRASLFEREAELLRRDLEAANSNLERGERTDAKTQLLLRVRADNESRRAELAEQQLSQVNSMLQSVRQAESEAQARLRALQEELLEARSAEAELRERVAASVPPERLAQEQRELDDARERLQLQQDELLQVQHERSMAVEQASALNRLLQVLQLESKSVKQQLIELQTVDDEKLAMGRMHRRLLAVQMREADGLRMLEVERRRCKELRRDLAARDQAMHQLKLAQFDKSNDARMRMRELRNRLSALRTQYLGAAPLETQEKLAASLKQVAEMRREARTELMAAKDRHDEAALELQKLGQQHLQLKELMSATSQNRLTEQVTEWHHKAGQLKLQLLEAGRSRKRLENELRLLQDDHVELVGEHRKLQNDAVSMAKRFEERELQWCFERLDGLSAELSTAHDDARKLQEKTTAAEIQCKLNEAQLHKTEARLAELGAQLPNRVDDRVGHSADAEATVEELIDLRHRYNHVMHVSQQTIESLKSLLAQKDAELDAVRSELVTSRRKNHEATTALQAELQTTKLRLDDERIELRQAQEQLLQARQLAQIRLQEGEHERTRHEQQLTELNQKLAERTRECETTKTAQVNLESELSQSRRTIEELEDRREQLEATTRATVKQFQAEAQAAQDELAQTKVRVSPQYLEKALRVEEYQARISTQQRRIVELETLVVELQRNMGASASLEQQSQDLSTSIERRSTQLQAQTAQLESKLAAATAQADGLQHDLAKARQETEEKGRQLAEAERQLQAERALVAKSERDAARAKKEAHQMERLRKAAGDEASHLRTELGKIQAQLNTVRATQASRRATGETQGISSSDANAEANVGKWEADKKLQQRVDNLRSKLEQKNKELEAIQAQNDGMRATIDRFQKERHQLQKRAKAAEKANGVLQERVERLIGETVSRQEHREAIVALQNEADHERQEASRRLRKVQEEADELRTHLSMAENARYGEDDELSIKAQLLDARMQLEQYQTDAKRHAQQVKQLQQELAEQQQKQHELSGLEKLEEERSAALLKQLREEHRKLQRAHEASSKELNELQTVNQQLQAELLGGPPTRLVKVYEEQLEGLQTQLQQKDEAIAKARDTILELQSREQHALEAMTAAREEKSLAQSVEVERLARQHSERVKALQKTIRQVRAS</sequence>
<evidence type="ECO:0000313" key="11">
    <source>
        <dbReference type="Proteomes" id="UP000001357"/>
    </source>
</evidence>
<evidence type="ECO:0000256" key="2">
    <source>
        <dbReference type="ARBA" id="ARBA00004300"/>
    </source>
</evidence>
<feature type="coiled-coil region" evidence="8">
    <location>
        <begin position="884"/>
        <end position="936"/>
    </location>
</feature>
<dbReference type="eggNOG" id="ENOG502QPTZ">
    <property type="taxonomic scope" value="Eukaryota"/>
</dbReference>
<dbReference type="Proteomes" id="UP000001357">
    <property type="component" value="Unassembled WGS sequence"/>
</dbReference>
<keyword evidence="11" id="KW-1185">Reference proteome</keyword>
<feature type="coiled-coil region" evidence="8">
    <location>
        <begin position="219"/>
        <end position="459"/>
    </location>
</feature>
<feature type="coiled-coil region" evidence="8">
    <location>
        <begin position="1464"/>
        <end position="1766"/>
    </location>
</feature>
<feature type="region of interest" description="Disordered" evidence="9">
    <location>
        <begin position="85"/>
        <end position="113"/>
    </location>
</feature>
<dbReference type="GO" id="GO:0005813">
    <property type="term" value="C:centrosome"/>
    <property type="evidence" value="ECO:0007669"/>
    <property type="project" value="UniProtKB-SubCell"/>
</dbReference>
<feature type="coiled-coil region" evidence="8">
    <location>
        <begin position="1817"/>
        <end position="2080"/>
    </location>
</feature>
<keyword evidence="6" id="KW-0206">Cytoskeleton</keyword>
<feature type="coiled-coil region" evidence="8">
    <location>
        <begin position="1217"/>
        <end position="1288"/>
    </location>
</feature>
<evidence type="ECO:0000256" key="8">
    <source>
        <dbReference type="SAM" id="Coils"/>
    </source>
</evidence>
<dbReference type="PANTHER" id="PTHR18879:SF20">
    <property type="entry name" value="CENTROSOMAL PROTEIN OF 290 KDA"/>
    <property type="match status" value="1"/>
</dbReference>
<feature type="region of interest" description="Disordered" evidence="9">
    <location>
        <begin position="138"/>
        <end position="159"/>
    </location>
</feature>
<keyword evidence="3" id="KW-0963">Cytoplasm</keyword>
<dbReference type="InParanoid" id="A9V5G1"/>
<dbReference type="OMA" id="NIMEHFA"/>
<evidence type="ECO:0008006" key="12">
    <source>
        <dbReference type="Google" id="ProtNLM"/>
    </source>
</evidence>
<feature type="coiled-coil region" evidence="8">
    <location>
        <begin position="1315"/>
        <end position="1349"/>
    </location>
</feature>
<feature type="coiled-coil region" evidence="8">
    <location>
        <begin position="490"/>
        <end position="570"/>
    </location>
</feature>
<keyword evidence="4" id="KW-0970">Cilium biogenesis/degradation</keyword>
<dbReference type="EMBL" id="CH991560">
    <property type="protein sequence ID" value="EDQ87277.1"/>
    <property type="molecule type" value="Genomic_DNA"/>
</dbReference>